<evidence type="ECO:0000313" key="1">
    <source>
        <dbReference type="EMBL" id="CAI9724465.1"/>
    </source>
</evidence>
<sequence>MGDPSNKNHHTNKKHNNNIIWIIFPFAKHLKSNFVKSIRSIISDLSKSSPQFVHSTLISSLLMALVEMTNIVSKNDHMTLLMLTPPPPNQRKGTKKLIFPQP</sequence>
<reference evidence="1" key="1">
    <citation type="submission" date="2023-08" db="EMBL/GenBank/DDBJ databases">
        <authorList>
            <person name="Alioto T."/>
            <person name="Alioto T."/>
            <person name="Gomez Garrido J."/>
        </authorList>
    </citation>
    <scope>NUCLEOTIDE SEQUENCE</scope>
</reference>
<accession>A0AA36AY72</accession>
<proteinExistence type="predicted"/>
<gene>
    <name evidence="1" type="ORF">OCTVUL_1B012330</name>
</gene>
<organism evidence="1 2">
    <name type="scientific">Octopus vulgaris</name>
    <name type="common">Common octopus</name>
    <dbReference type="NCBI Taxonomy" id="6645"/>
    <lineage>
        <taxon>Eukaryota</taxon>
        <taxon>Metazoa</taxon>
        <taxon>Spiralia</taxon>
        <taxon>Lophotrochozoa</taxon>
        <taxon>Mollusca</taxon>
        <taxon>Cephalopoda</taxon>
        <taxon>Coleoidea</taxon>
        <taxon>Octopodiformes</taxon>
        <taxon>Octopoda</taxon>
        <taxon>Incirrata</taxon>
        <taxon>Octopodidae</taxon>
        <taxon>Octopus</taxon>
    </lineage>
</organism>
<dbReference type="Proteomes" id="UP001162480">
    <property type="component" value="Chromosome 6"/>
</dbReference>
<dbReference type="AlphaFoldDB" id="A0AA36AY72"/>
<dbReference type="EMBL" id="OX597819">
    <property type="protein sequence ID" value="CAI9724465.1"/>
    <property type="molecule type" value="Genomic_DNA"/>
</dbReference>
<evidence type="ECO:0000313" key="2">
    <source>
        <dbReference type="Proteomes" id="UP001162480"/>
    </source>
</evidence>
<name>A0AA36AY72_OCTVU</name>
<keyword evidence="2" id="KW-1185">Reference proteome</keyword>
<protein>
    <submittedName>
        <fullName evidence="1">Uncharacterized protein</fullName>
    </submittedName>
</protein>